<comment type="caution">
    <text evidence="2">The sequence shown here is derived from an EMBL/GenBank/DDBJ whole genome shotgun (WGS) entry which is preliminary data.</text>
</comment>
<dbReference type="RefSeq" id="WP_341443144.1">
    <property type="nucleotide sequence ID" value="NZ_JBBPCN010000002.1"/>
</dbReference>
<organism evidence="2 3">
    <name type="scientific">Rhodococcus navarretei</name>
    <dbReference type="NCBI Taxonomy" id="3128981"/>
    <lineage>
        <taxon>Bacteria</taxon>
        <taxon>Bacillati</taxon>
        <taxon>Actinomycetota</taxon>
        <taxon>Actinomycetes</taxon>
        <taxon>Mycobacteriales</taxon>
        <taxon>Nocardiaceae</taxon>
        <taxon>Rhodococcus</taxon>
    </lineage>
</organism>
<dbReference type="InterPro" id="IPR005142">
    <property type="entry name" value="eRF1_3"/>
</dbReference>
<gene>
    <name evidence="2" type="ORF">AABD04_25000</name>
</gene>
<evidence type="ECO:0000313" key="2">
    <source>
        <dbReference type="EMBL" id="MEK8074119.1"/>
    </source>
</evidence>
<keyword evidence="3" id="KW-1185">Reference proteome</keyword>
<dbReference type="InterPro" id="IPR004405">
    <property type="entry name" value="TF_pelota"/>
</dbReference>
<dbReference type="PANTHER" id="PTHR10853:SF0">
    <property type="entry name" value="PROTEIN PELOTA HOMOLOG"/>
    <property type="match status" value="1"/>
</dbReference>
<sequence>SIGRRGFIEVLKRRVIDKIVGEIRLAEEAELVERLLEGIAKNEKVSYGLEDVKRAKEYGAIEILLISDDFLLEEREKWDIDGFMEEVERTGGKVLILSSEFEPGEIVSKLGGICAILRFKVE</sequence>
<dbReference type="PANTHER" id="PTHR10853">
    <property type="entry name" value="PELOTA"/>
    <property type="match status" value="1"/>
</dbReference>
<dbReference type="InterPro" id="IPR029064">
    <property type="entry name" value="Ribosomal_eL30-like_sf"/>
</dbReference>
<dbReference type="Pfam" id="PF03465">
    <property type="entry name" value="eRF1_3"/>
    <property type="match status" value="1"/>
</dbReference>
<evidence type="ECO:0000259" key="1">
    <source>
        <dbReference type="Pfam" id="PF03465"/>
    </source>
</evidence>
<dbReference type="SUPFAM" id="SSF55315">
    <property type="entry name" value="L30e-like"/>
    <property type="match status" value="1"/>
</dbReference>
<dbReference type="EMBL" id="JBBPCN010000002">
    <property type="protein sequence ID" value="MEK8074119.1"/>
    <property type="molecule type" value="Genomic_DNA"/>
</dbReference>
<proteinExistence type="predicted"/>
<dbReference type="Proteomes" id="UP001456513">
    <property type="component" value="Unassembled WGS sequence"/>
</dbReference>
<dbReference type="Gene3D" id="3.30.1330.30">
    <property type="match status" value="1"/>
</dbReference>
<evidence type="ECO:0000313" key="3">
    <source>
        <dbReference type="Proteomes" id="UP001456513"/>
    </source>
</evidence>
<protein>
    <recommendedName>
        <fullName evidence="1">eRF1 domain-containing protein</fullName>
    </recommendedName>
</protein>
<reference evidence="2 3" key="1">
    <citation type="submission" date="2024-03" db="EMBL/GenBank/DDBJ databases">
        <title>Rhodococcus navarretei sp. nov. and Pseudarthrobacter quantumdoti sp. nov., two new species with the ability to biosynthesize Quantum Dots isolated from soil samples at Union Glacier, Antarctica.</title>
        <authorList>
            <person name="Vargas M."/>
        </authorList>
    </citation>
    <scope>NUCLEOTIDE SEQUENCE [LARGE SCALE GENOMIC DNA]</scope>
    <source>
        <strain evidence="2 3">EXRC-4A-4</strain>
    </source>
</reference>
<feature type="domain" description="eRF1" evidence="1">
    <location>
        <begin position="26"/>
        <end position="121"/>
    </location>
</feature>
<accession>A0ABU9D3H5</accession>
<feature type="non-terminal residue" evidence="2">
    <location>
        <position position="1"/>
    </location>
</feature>
<name>A0ABU9D3H5_9NOCA</name>